<gene>
    <name evidence="2" type="ORF">BDV30DRAFT_208981</name>
</gene>
<organism evidence="2 3">
    <name type="scientific">Aspergillus minisclerotigenes</name>
    <dbReference type="NCBI Taxonomy" id="656917"/>
    <lineage>
        <taxon>Eukaryota</taxon>
        <taxon>Fungi</taxon>
        <taxon>Dikarya</taxon>
        <taxon>Ascomycota</taxon>
        <taxon>Pezizomycotina</taxon>
        <taxon>Eurotiomycetes</taxon>
        <taxon>Eurotiomycetidae</taxon>
        <taxon>Eurotiales</taxon>
        <taxon>Aspergillaceae</taxon>
        <taxon>Aspergillus</taxon>
        <taxon>Aspergillus subgen. Circumdati</taxon>
    </lineage>
</organism>
<keyword evidence="3" id="KW-1185">Reference proteome</keyword>
<protein>
    <submittedName>
        <fullName evidence="2">Uncharacterized protein</fullName>
    </submittedName>
</protein>
<dbReference type="Proteomes" id="UP000326289">
    <property type="component" value="Unassembled WGS sequence"/>
</dbReference>
<reference evidence="2 3" key="1">
    <citation type="submission" date="2019-04" db="EMBL/GenBank/DDBJ databases">
        <title>Fungal friends and foes A comparative genomics study of 23 Aspergillus species from section Flavi.</title>
        <authorList>
            <consortium name="DOE Joint Genome Institute"/>
            <person name="Kjaerbolling I."/>
            <person name="Vesth T.C."/>
            <person name="Frisvad J.C."/>
            <person name="Nybo J.L."/>
            <person name="Theobald S."/>
            <person name="Kildgaard S."/>
            <person name="Petersen T.I."/>
            <person name="Kuo A."/>
            <person name="Sato A."/>
            <person name="Lyhne E.K."/>
            <person name="Kogle M.E."/>
            <person name="Wiebenga A."/>
            <person name="Kun R.S."/>
            <person name="Lubbers R.J."/>
            <person name="Makela M.R."/>
            <person name="Barry K."/>
            <person name="Chovatia M."/>
            <person name="Clum A."/>
            <person name="Daum C."/>
            <person name="Haridas S."/>
            <person name="He G."/>
            <person name="LaButti K."/>
            <person name="Lipzen A."/>
            <person name="Mondo S."/>
            <person name="Pangilinan J."/>
            <person name="Riley R."/>
            <person name="Salamov A."/>
            <person name="Simmons B.A."/>
            <person name="Magnuson J.K."/>
            <person name="Henrissat B."/>
            <person name="Mortensen U.H."/>
            <person name="Larsen T.O."/>
            <person name="De vries R.P."/>
            <person name="Grigoriev I.V."/>
            <person name="Machida M."/>
            <person name="Baker S.E."/>
            <person name="Andersen M.R."/>
        </authorList>
    </citation>
    <scope>NUCLEOTIDE SEQUENCE [LARGE SCALE GENOMIC DNA]</scope>
    <source>
        <strain evidence="2 3">CBS 117635</strain>
    </source>
</reference>
<evidence type="ECO:0000313" key="3">
    <source>
        <dbReference type="Proteomes" id="UP000326289"/>
    </source>
</evidence>
<keyword evidence="1" id="KW-0812">Transmembrane</keyword>
<proteinExistence type="predicted"/>
<dbReference type="EMBL" id="ML732788">
    <property type="protein sequence ID" value="KAB8274426.1"/>
    <property type="molecule type" value="Genomic_DNA"/>
</dbReference>
<evidence type="ECO:0000256" key="1">
    <source>
        <dbReference type="SAM" id="Phobius"/>
    </source>
</evidence>
<evidence type="ECO:0000313" key="2">
    <source>
        <dbReference type="EMBL" id="KAB8274426.1"/>
    </source>
</evidence>
<keyword evidence="1" id="KW-1133">Transmembrane helix</keyword>
<dbReference type="AlphaFoldDB" id="A0A5N6J6K0"/>
<accession>A0A5N6J6K0</accession>
<keyword evidence="1" id="KW-0472">Membrane</keyword>
<sequence length="114" mass="13467">MLKLYASLFWMFGLMGMSGLNMDWVLSLMVILPYRSPKMRTIHEEFITVLLRLWTEATLQMVSGTICCQTRYIRFLWKISPISQRLRKCITAIHYLNYLIGTLAIVENMRTIRT</sequence>
<feature type="transmembrane region" description="Helical" evidence="1">
    <location>
        <begin position="6"/>
        <end position="32"/>
    </location>
</feature>
<name>A0A5N6J6K0_9EURO</name>